<dbReference type="InterPro" id="IPR016478">
    <property type="entry name" value="GTPase_MTG1"/>
</dbReference>
<dbReference type="Gene3D" id="3.40.50.300">
    <property type="entry name" value="P-loop containing nucleotide triphosphate hydrolases"/>
    <property type="match status" value="1"/>
</dbReference>
<keyword evidence="2 4" id="KW-0547">Nucleotide-binding</keyword>
<dbReference type="PANTHER" id="PTHR45782:SF4">
    <property type="entry name" value="MITOCHONDRIAL RIBOSOME-ASSOCIATED GTPASE 1"/>
    <property type="match status" value="1"/>
</dbReference>
<evidence type="ECO:0000256" key="5">
    <source>
        <dbReference type="PIRSR" id="PIRSR006230-1"/>
    </source>
</evidence>
<sequence length="283" mass="32957">MSDINWFPGHMAKAKRKIQENLKLVDLVLEVIDARIPISSKNLGIDFYNKIKILVLNKYDISDSLETQRWFEHFKKLNLNPIKISCFDKNFNHFFDFINEVLKEKIDFWKIKGIKKKAKIMVVGIPNVGKSFFINRLTKKNVAKVENKPGVTKKNQWFALGKNFEILDTPGVLWPKLENEIGENLAICGSIKNSFLDIENLACKLLDKLKNKYFENLIKKYDLKLEKSFLDSYDFLEYIGENKKIFMSGENIDLLRVSRMILNDFNSGKLGKISLESVDDLNY</sequence>
<dbReference type="GO" id="GO:0005525">
    <property type="term" value="F:GTP binding"/>
    <property type="evidence" value="ECO:0007669"/>
    <property type="project" value="UniProtKB-KW"/>
</dbReference>
<dbReference type="EMBL" id="AP027925">
    <property type="protein sequence ID" value="BED92338.1"/>
    <property type="molecule type" value="Genomic_DNA"/>
</dbReference>
<name>A0AA48KXF0_9FIRM</name>
<dbReference type="GO" id="GO:0006412">
    <property type="term" value="P:translation"/>
    <property type="evidence" value="ECO:0007669"/>
    <property type="project" value="TreeGrafter"/>
</dbReference>
<feature type="binding site" evidence="5">
    <location>
        <begin position="57"/>
        <end position="60"/>
    </location>
    <ligand>
        <name>GTP</name>
        <dbReference type="ChEBI" id="CHEBI:37565"/>
    </ligand>
</feature>
<dbReference type="InterPro" id="IPR006073">
    <property type="entry name" value="GTP-bd"/>
</dbReference>
<evidence type="ECO:0000256" key="2">
    <source>
        <dbReference type="ARBA" id="ARBA00022741"/>
    </source>
</evidence>
<keyword evidence="4" id="KW-0963">Cytoplasm</keyword>
<dbReference type="SUPFAM" id="SSF52540">
    <property type="entry name" value="P-loop containing nucleoside triphosphate hydrolases"/>
    <property type="match status" value="1"/>
</dbReference>
<proteinExistence type="inferred from homology"/>
<dbReference type="GO" id="GO:0005737">
    <property type="term" value="C:cytoplasm"/>
    <property type="evidence" value="ECO:0007669"/>
    <property type="project" value="UniProtKB-SubCell"/>
</dbReference>
<organism evidence="7">
    <name type="scientific">Candidatus Paraimprobicoccus trichonymphae</name>
    <dbReference type="NCBI Taxonomy" id="3033793"/>
    <lineage>
        <taxon>Bacteria</taxon>
        <taxon>Bacillati</taxon>
        <taxon>Bacillota</taxon>
        <taxon>Clostridia</taxon>
        <taxon>Candidatus Paraimprobicoccus</taxon>
    </lineage>
</organism>
<dbReference type="InterPro" id="IPR023179">
    <property type="entry name" value="GTP-bd_ortho_bundle_sf"/>
</dbReference>
<dbReference type="NCBIfam" id="TIGR03596">
    <property type="entry name" value="GTPase_YlqF"/>
    <property type="match status" value="1"/>
</dbReference>
<accession>A0AA48KXF0</accession>
<evidence type="ECO:0000256" key="1">
    <source>
        <dbReference type="ARBA" id="ARBA00014898"/>
    </source>
</evidence>
<evidence type="ECO:0000256" key="4">
    <source>
        <dbReference type="PIRNR" id="PIRNR006230"/>
    </source>
</evidence>
<feature type="binding site" evidence="5">
    <location>
        <position position="171"/>
    </location>
    <ligand>
        <name>GTP</name>
        <dbReference type="ChEBI" id="CHEBI:37565"/>
    </ligand>
</feature>
<dbReference type="Gene3D" id="1.10.1580.10">
    <property type="match status" value="1"/>
</dbReference>
<dbReference type="Pfam" id="PF01926">
    <property type="entry name" value="MMR_HSR1"/>
    <property type="match status" value="1"/>
</dbReference>
<comment type="function">
    <text evidence="4">Required for a late step of 50S ribosomal subunit assembly. Has GTPase activity.</text>
</comment>
<feature type="domain" description="G" evidence="6">
    <location>
        <begin position="119"/>
        <end position="207"/>
    </location>
</feature>
<dbReference type="GO" id="GO:0003924">
    <property type="term" value="F:GTPase activity"/>
    <property type="evidence" value="ECO:0007669"/>
    <property type="project" value="TreeGrafter"/>
</dbReference>
<dbReference type="InterPro" id="IPR019991">
    <property type="entry name" value="GTP-bd_ribosome_bgen"/>
</dbReference>
<gene>
    <name evidence="7" type="ORF">RsTaC01_0030</name>
</gene>
<dbReference type="CDD" id="cd01856">
    <property type="entry name" value="YlqF"/>
    <property type="match status" value="1"/>
</dbReference>
<dbReference type="InterPro" id="IPR027417">
    <property type="entry name" value="P-loop_NTPase"/>
</dbReference>
<dbReference type="Proteomes" id="UP001335720">
    <property type="component" value="Chromosome"/>
</dbReference>
<reference evidence="7" key="1">
    <citation type="journal article" date="2023" name="ISME J.">
        <title>Emergence of putative energy parasites within Clostridia revealed by genome analysis of a novel endosymbiotic clade.</title>
        <authorList>
            <person name="Takahashi K."/>
            <person name="Kuwahara H."/>
            <person name="Horikawa Y."/>
            <person name="Izawa K."/>
            <person name="Kato D."/>
            <person name="Inagaki T."/>
            <person name="Yuki M."/>
            <person name="Ohkuma M."/>
            <person name="Hongoh Y."/>
        </authorList>
    </citation>
    <scope>NUCLEOTIDE SEQUENCE</scope>
    <source>
        <strain evidence="7">RsTa-C01</strain>
    </source>
</reference>
<comment type="similarity">
    <text evidence="4">Belongs to the TRAFAC class YlqF/YawG GTPase family. MTG1 subfamily.</text>
</comment>
<keyword evidence="3 4" id="KW-0342">GTP-binding</keyword>
<evidence type="ECO:0000313" key="7">
    <source>
        <dbReference type="EMBL" id="BED92338.1"/>
    </source>
</evidence>
<dbReference type="AlphaFoldDB" id="A0AA48KXF0"/>
<comment type="subcellular location">
    <subcellularLocation>
        <location evidence="4">Cytoplasm</location>
    </subcellularLocation>
</comment>
<dbReference type="KEGG" id="ptrh:RsTaC01_0030"/>
<evidence type="ECO:0000259" key="6">
    <source>
        <dbReference type="Pfam" id="PF01926"/>
    </source>
</evidence>
<dbReference type="PANTHER" id="PTHR45782">
    <property type="entry name" value="MITOCHONDRIAL RIBOSOME-ASSOCIATED GTPASE 1"/>
    <property type="match status" value="1"/>
</dbReference>
<evidence type="ECO:0000256" key="3">
    <source>
        <dbReference type="ARBA" id="ARBA00023134"/>
    </source>
</evidence>
<dbReference type="PIRSF" id="PIRSF006230">
    <property type="entry name" value="MG442"/>
    <property type="match status" value="1"/>
</dbReference>
<protein>
    <recommendedName>
        <fullName evidence="1 4">Ribosome biogenesis GTPase A</fullName>
    </recommendedName>
</protein>